<dbReference type="Proteomes" id="UP000014500">
    <property type="component" value="Unassembled WGS sequence"/>
</dbReference>
<evidence type="ECO:0000256" key="5">
    <source>
        <dbReference type="SAM" id="Coils"/>
    </source>
</evidence>
<feature type="compositionally biased region" description="Acidic residues" evidence="6">
    <location>
        <begin position="122"/>
        <end position="143"/>
    </location>
</feature>
<dbReference type="STRING" id="126957.T1IXA1"/>
<dbReference type="HOGENOM" id="CLU_015544_0_0_1"/>
<dbReference type="eggNOG" id="KOG1904">
    <property type="taxonomic scope" value="Eukaryota"/>
</dbReference>
<dbReference type="OMA" id="HKKFFAG"/>
<keyword evidence="4" id="KW-0539">Nucleus</keyword>
<dbReference type="InterPro" id="IPR021567">
    <property type="entry name" value="LEDGF_IBD"/>
</dbReference>
<keyword evidence="3 5" id="KW-0175">Coiled coil</keyword>
<evidence type="ECO:0000256" key="1">
    <source>
        <dbReference type="ARBA" id="ARBA00004123"/>
    </source>
</evidence>
<dbReference type="InterPro" id="IPR035441">
    <property type="entry name" value="TFIIS/LEDGF_dom_sf"/>
</dbReference>
<keyword evidence="9" id="KW-1185">Reference proteome</keyword>
<dbReference type="EMBL" id="JH431646">
    <property type="status" value="NOT_ANNOTATED_CDS"/>
    <property type="molecule type" value="Genomic_DNA"/>
</dbReference>
<evidence type="ECO:0000256" key="4">
    <source>
        <dbReference type="ARBA" id="ARBA00023242"/>
    </source>
</evidence>
<dbReference type="Pfam" id="PF00855">
    <property type="entry name" value="PWWP"/>
    <property type="match status" value="1"/>
</dbReference>
<feature type="compositionally biased region" description="Basic residues" evidence="6">
    <location>
        <begin position="166"/>
        <end position="177"/>
    </location>
</feature>
<feature type="compositionally biased region" description="Acidic residues" evidence="6">
    <location>
        <begin position="380"/>
        <end position="389"/>
    </location>
</feature>
<evidence type="ECO:0000259" key="7">
    <source>
        <dbReference type="PROSITE" id="PS50812"/>
    </source>
</evidence>
<feature type="coiled-coil region" evidence="5">
    <location>
        <begin position="424"/>
        <end position="452"/>
    </location>
</feature>
<dbReference type="PANTHER" id="PTHR12550:SF70">
    <property type="entry name" value="JIL-1 ANCHORING AND STABILIZING PROTEIN, ISOFORM A"/>
    <property type="match status" value="1"/>
</dbReference>
<dbReference type="FunFam" id="2.30.30.140:FF:000017">
    <property type="entry name" value="hepatoma-derived growth factor isoform X1"/>
    <property type="match status" value="1"/>
</dbReference>
<dbReference type="PROSITE" id="PS50812">
    <property type="entry name" value="PWWP"/>
    <property type="match status" value="1"/>
</dbReference>
<name>T1IXA1_STRMM</name>
<evidence type="ECO:0000256" key="2">
    <source>
        <dbReference type="ARBA" id="ARBA00005309"/>
    </source>
</evidence>
<dbReference type="SUPFAM" id="SSF140576">
    <property type="entry name" value="HIV integrase-binding domain"/>
    <property type="match status" value="1"/>
</dbReference>
<dbReference type="SUPFAM" id="SSF63748">
    <property type="entry name" value="Tudor/PWWP/MBT"/>
    <property type="match status" value="1"/>
</dbReference>
<feature type="compositionally biased region" description="Basic and acidic residues" evidence="6">
    <location>
        <begin position="234"/>
        <end position="249"/>
    </location>
</feature>
<dbReference type="AlphaFoldDB" id="T1IXA1"/>
<proteinExistence type="inferred from homology"/>
<accession>T1IXA1</accession>
<comment type="subcellular location">
    <subcellularLocation>
        <location evidence="1">Nucleus</location>
    </subcellularLocation>
</comment>
<dbReference type="SMART" id="SM00293">
    <property type="entry name" value="PWWP"/>
    <property type="match status" value="1"/>
</dbReference>
<evidence type="ECO:0000256" key="3">
    <source>
        <dbReference type="ARBA" id="ARBA00023054"/>
    </source>
</evidence>
<feature type="compositionally biased region" description="Basic and acidic residues" evidence="6">
    <location>
        <begin position="207"/>
        <end position="218"/>
    </location>
</feature>
<protein>
    <recommendedName>
        <fullName evidence="7">PWWP domain-containing protein</fullName>
    </recommendedName>
</protein>
<feature type="region of interest" description="Disordered" evidence="6">
    <location>
        <begin position="110"/>
        <end position="394"/>
    </location>
</feature>
<feature type="compositionally biased region" description="Low complexity" evidence="6">
    <location>
        <begin position="259"/>
        <end position="270"/>
    </location>
</feature>
<evidence type="ECO:0000313" key="8">
    <source>
        <dbReference type="EnsemblMetazoa" id="SMAR005832-PA"/>
    </source>
</evidence>
<dbReference type="CDD" id="cd05834">
    <property type="entry name" value="PWWP_HRP"/>
    <property type="match status" value="1"/>
</dbReference>
<evidence type="ECO:0000313" key="9">
    <source>
        <dbReference type="Proteomes" id="UP000014500"/>
    </source>
</evidence>
<dbReference type="Gene3D" id="2.30.30.140">
    <property type="match status" value="1"/>
</dbReference>
<reference evidence="8" key="2">
    <citation type="submission" date="2015-02" db="UniProtKB">
        <authorList>
            <consortium name="EnsemblMetazoa"/>
        </authorList>
    </citation>
    <scope>IDENTIFICATION</scope>
</reference>
<feature type="compositionally biased region" description="Basic and acidic residues" evidence="6">
    <location>
        <begin position="154"/>
        <end position="165"/>
    </location>
</feature>
<dbReference type="Pfam" id="PF11467">
    <property type="entry name" value="LEDGF"/>
    <property type="match status" value="1"/>
</dbReference>
<dbReference type="PANTHER" id="PTHR12550">
    <property type="entry name" value="HEPATOMA-DERIVED GROWTH FACTOR-RELATED"/>
    <property type="match status" value="1"/>
</dbReference>
<dbReference type="InterPro" id="IPR036218">
    <property type="entry name" value="HIVI-bd_sf"/>
</dbReference>
<evidence type="ECO:0000256" key="6">
    <source>
        <dbReference type="SAM" id="MobiDB-lite"/>
    </source>
</evidence>
<dbReference type="GO" id="GO:0005634">
    <property type="term" value="C:nucleus"/>
    <property type="evidence" value="ECO:0007669"/>
    <property type="project" value="UniProtKB-SubCell"/>
</dbReference>
<feature type="compositionally biased region" description="Basic and acidic residues" evidence="6">
    <location>
        <begin position="288"/>
        <end position="298"/>
    </location>
</feature>
<dbReference type="Gene3D" id="1.20.930.10">
    <property type="entry name" value="Conserved domain common to transcription factors TFIIS, elongin A, CRSP70"/>
    <property type="match status" value="1"/>
</dbReference>
<reference evidence="9" key="1">
    <citation type="submission" date="2011-05" db="EMBL/GenBank/DDBJ databases">
        <authorList>
            <person name="Richards S.R."/>
            <person name="Qu J."/>
            <person name="Jiang H."/>
            <person name="Jhangiani S.N."/>
            <person name="Agravi P."/>
            <person name="Goodspeed R."/>
            <person name="Gross S."/>
            <person name="Mandapat C."/>
            <person name="Jackson L."/>
            <person name="Mathew T."/>
            <person name="Pu L."/>
            <person name="Thornton R."/>
            <person name="Saada N."/>
            <person name="Wilczek-Boney K.B."/>
            <person name="Lee S."/>
            <person name="Kovar C."/>
            <person name="Wu Y."/>
            <person name="Scherer S.E."/>
            <person name="Worley K.C."/>
            <person name="Muzny D.M."/>
            <person name="Gibbs R."/>
        </authorList>
    </citation>
    <scope>NUCLEOTIDE SEQUENCE</scope>
    <source>
        <strain evidence="9">Brora</strain>
    </source>
</reference>
<dbReference type="EnsemblMetazoa" id="SMAR005832-RA">
    <property type="protein sequence ID" value="SMAR005832-PA"/>
    <property type="gene ID" value="SMAR005832"/>
</dbReference>
<feature type="domain" description="PWWP" evidence="7">
    <location>
        <begin position="18"/>
        <end position="74"/>
    </location>
</feature>
<dbReference type="InterPro" id="IPR000313">
    <property type="entry name" value="PWWP_dom"/>
</dbReference>
<comment type="similarity">
    <text evidence="2">Belongs to the HDGF family.</text>
</comment>
<sequence length="580" mass="66066">MIDTYFEEMKDQKVLYKAGDLVFAKVRGYPPWPARIDEAHEGAKPGTNKYDIFFFGTHETAVLGNKDIFPYDKFKDKFGKQQKRKGFNEGLWEVEHDPWTQFRGKAAMPVPPAAAAATPDLKEDDAAEEEDEEEEKAEEEEENAVLSPPEDAEDNRLVIDEEPKSKKAKKDTKSKKRKAEETKPTTNKKSKKEESKKANKTAEPAIDEEKEKVGEAKGKNAQATSERPSRKKNKREEMKPEPEPVEAKVPRRGRKASRRGGQNSGNSSPSTPAKDGEVYDFHIFGGRDLNENTDETHKTPAAVQEENTEQNEPEVQPAEAIKSSQNSTEEEKTVTNRPKLRGRPPKKTISVDEGVKKGPALKKTKSRAETESNGVKNDADVDMNVEQEEESKNHKNRTHIEMATAKSRLVDQIPTPAKIDEVMVNKLKRKIAEKAEEKERKKREKFEKKKKEKIRFLQVEVKLSEIDAALKESLNMSNPNHDRCIQVLSELDVLPVTAVMLKKNPDIVRTIKKCRYYRTNEIIKQKSEYLYNKFKSLFVISDGESFAQIFELETKNFQEELIRQGKNAKDVSEDISGTFD</sequence>
<organism evidence="8 9">
    <name type="scientific">Strigamia maritima</name>
    <name type="common">European centipede</name>
    <name type="synonym">Geophilus maritimus</name>
    <dbReference type="NCBI Taxonomy" id="126957"/>
    <lineage>
        <taxon>Eukaryota</taxon>
        <taxon>Metazoa</taxon>
        <taxon>Ecdysozoa</taxon>
        <taxon>Arthropoda</taxon>
        <taxon>Myriapoda</taxon>
        <taxon>Chilopoda</taxon>
        <taxon>Pleurostigmophora</taxon>
        <taxon>Geophilomorpha</taxon>
        <taxon>Linotaeniidae</taxon>
        <taxon>Strigamia</taxon>
    </lineage>
</organism>